<proteinExistence type="predicted"/>
<sequence>MSVRETDADVVIIGGGASGLSLAHALAAPDDAGCLSGGSDQLSVALVEAPEGRLRPAERTWCFWEEAAGEFDAAVTASWRRLRVHGSDGHVFDGDLGPLRYKMIRSAGFERLVHTRLSGLEHVRLLRATAHEVRATADGSEVRCTTADGRPAHVRGRIVYDSRPLPSLPPARTTLLQHFRGWFVRTRLPVFDPEVADLMDFRVPQPPHGLAFGYVLPLGPRDALVEYTRFSRAPLSRESYDRALRHYTADVLKLGELDIRDAEQGVIPMTDARFPRQAGAGVFRIGAASGATRPATGYTFSASRRQTRGIAAALRAGRGDAVPAPWSRRAMAMDAVMLRALDTGRLDGSQFFSTLFRRTPPERLLRFLDGRTGLFEDLRIGFAVPMWPMLRTALELPFLPRRPALLPDDPPPP</sequence>
<comment type="caution">
    <text evidence="1">The sequence shown here is derived from an EMBL/GenBank/DDBJ whole genome shotgun (WGS) entry which is preliminary data.</text>
</comment>
<gene>
    <name evidence="1" type="ORF">WKI67_06515</name>
</gene>
<accession>A0ACC6PNZ8</accession>
<dbReference type="EMBL" id="JBBKAJ010000022">
    <property type="protein sequence ID" value="MEJ8633045.1"/>
    <property type="molecule type" value="Genomic_DNA"/>
</dbReference>
<evidence type="ECO:0000313" key="1">
    <source>
        <dbReference type="EMBL" id="MEJ8633045.1"/>
    </source>
</evidence>
<protein>
    <submittedName>
        <fullName evidence="1">Lycopene cyclase family protein</fullName>
    </submittedName>
</protein>
<keyword evidence="2" id="KW-1185">Reference proteome</keyword>
<dbReference type="Proteomes" id="UP001377168">
    <property type="component" value="Unassembled WGS sequence"/>
</dbReference>
<name>A0ACC6PNZ8_9ACTN</name>
<organism evidence="1 2">
    <name type="scientific">Streptomyces achmelvichensis</name>
    <dbReference type="NCBI Taxonomy" id="3134111"/>
    <lineage>
        <taxon>Bacteria</taxon>
        <taxon>Bacillati</taxon>
        <taxon>Actinomycetota</taxon>
        <taxon>Actinomycetes</taxon>
        <taxon>Kitasatosporales</taxon>
        <taxon>Streptomycetaceae</taxon>
        <taxon>Streptomyces</taxon>
    </lineage>
</organism>
<evidence type="ECO:0000313" key="2">
    <source>
        <dbReference type="Proteomes" id="UP001377168"/>
    </source>
</evidence>
<reference evidence="1" key="1">
    <citation type="submission" date="2024-03" db="EMBL/GenBank/DDBJ databases">
        <title>Novel Streptomyces species of biotechnological and ecological value are a feature of Machair soil.</title>
        <authorList>
            <person name="Prole J.R."/>
            <person name="Goodfellow M."/>
            <person name="Allenby N."/>
            <person name="Ward A.C."/>
        </authorList>
    </citation>
    <scope>NUCLEOTIDE SEQUENCE</scope>
    <source>
        <strain evidence="1">MS2.AVA.5</strain>
    </source>
</reference>